<evidence type="ECO:0000256" key="1">
    <source>
        <dbReference type="SAM" id="MobiDB-lite"/>
    </source>
</evidence>
<feature type="region of interest" description="Disordered" evidence="1">
    <location>
        <begin position="1"/>
        <end position="54"/>
    </location>
</feature>
<sequence>MNSAETTPEVLTEEVASEQGAPFVPTIKGSKSSSDISPNSQSSPGSPDLGPTHIEIGRPVCSDLMDVPVYQLNDKTVFVLITFPTTSLVTAVVGLTANRQSLSPQYKVASPYGDQNGFNFDQTTRFVPGDYCFALVFKSAEEAQSISLVRVLLQAEPISNLMVSQMIFGLYRALGFEPSHVMKYPTRSVSSGSPFYRKIRNETAKLSERLSTLETAVRSPPTDVSSLCERIEALEAAVKTPPTVEIPDFSAIEKQLSEISQQLGRLESLLGDIRGQPIVTVEQIEDKLKDLKKSASLVSAYVQRVEAHQEKGSSESIPFEMFEQLILEKEMYLNKLKEAEDYIDYLTAEEEKKSVRQEQWFRPTWGKKSTRR</sequence>
<dbReference type="AlphaFoldDB" id="A0A6C0IWG9"/>
<feature type="compositionally biased region" description="Low complexity" evidence="1">
    <location>
        <begin position="30"/>
        <end position="47"/>
    </location>
</feature>
<organism evidence="2">
    <name type="scientific">viral metagenome</name>
    <dbReference type="NCBI Taxonomy" id="1070528"/>
    <lineage>
        <taxon>unclassified sequences</taxon>
        <taxon>metagenomes</taxon>
        <taxon>organismal metagenomes</taxon>
    </lineage>
</organism>
<dbReference type="EMBL" id="MN740283">
    <property type="protein sequence ID" value="QHT97628.1"/>
    <property type="molecule type" value="Genomic_DNA"/>
</dbReference>
<evidence type="ECO:0000313" key="2">
    <source>
        <dbReference type="EMBL" id="QHT97628.1"/>
    </source>
</evidence>
<reference evidence="2" key="1">
    <citation type="journal article" date="2020" name="Nature">
        <title>Giant virus diversity and host interactions through global metagenomics.</title>
        <authorList>
            <person name="Schulz F."/>
            <person name="Roux S."/>
            <person name="Paez-Espino D."/>
            <person name="Jungbluth S."/>
            <person name="Walsh D.A."/>
            <person name="Denef V.J."/>
            <person name="McMahon K.D."/>
            <person name="Konstantinidis K.T."/>
            <person name="Eloe-Fadrosh E.A."/>
            <person name="Kyrpides N.C."/>
            <person name="Woyke T."/>
        </authorList>
    </citation>
    <scope>NUCLEOTIDE SEQUENCE</scope>
    <source>
        <strain evidence="2">GVMAG-M-3300025572-1</strain>
    </source>
</reference>
<protein>
    <submittedName>
        <fullName evidence="2">Uncharacterized protein</fullName>
    </submittedName>
</protein>
<accession>A0A6C0IWG9</accession>
<proteinExistence type="predicted"/>
<name>A0A6C0IWG9_9ZZZZ</name>